<dbReference type="EMBL" id="AYYZ01000029">
    <property type="protein sequence ID" value="KRM52060.1"/>
    <property type="molecule type" value="Genomic_DNA"/>
</dbReference>
<dbReference type="AlphaFoldDB" id="A0A0R1ZMW9"/>
<dbReference type="InterPro" id="IPR041682">
    <property type="entry name" value="AAA_14"/>
</dbReference>
<dbReference type="InterPro" id="IPR025420">
    <property type="entry name" value="DUF4143"/>
</dbReference>
<name>A0A0R1ZMW9_9LACO</name>
<dbReference type="Gene3D" id="3.40.50.300">
    <property type="entry name" value="P-loop containing nucleotide triphosphate hydrolases"/>
    <property type="match status" value="1"/>
</dbReference>
<accession>A0A0R1ZMW9</accession>
<dbReference type="Pfam" id="PF13173">
    <property type="entry name" value="AAA_14"/>
    <property type="match status" value="1"/>
</dbReference>
<dbReference type="RefSeq" id="WP_057907075.1">
    <property type="nucleotide sequence ID" value="NZ_AYYZ01000029.1"/>
</dbReference>
<dbReference type="InterPro" id="IPR027417">
    <property type="entry name" value="P-loop_NTPase"/>
</dbReference>
<gene>
    <name evidence="3" type="ORF">FC64_GL001258</name>
</gene>
<proteinExistence type="predicted"/>
<feature type="domain" description="DUF4143" evidence="2">
    <location>
        <begin position="217"/>
        <end position="364"/>
    </location>
</feature>
<sequence length="419" mass="49069">MLFELKYILEDWRLIRLKYVKRKEYLDFLHRHQDKKIIKIVSGVRRSGKSTLFELFKNDLLDEGIQPAQLITINFEDMDNEPYTQADKLYHYISKQLIPDKMNYVFLDEIQNVNHFEKAVNSLFLKDNVDLYLTGSNAYFLSSDIATVLSGRYVELKMLPLSFKEYVEWNRQNNNTKKNEELFDQYLESSFPYTLFIGSEKEKLEYLQGIYSTVILKDIVARLSVRDVEVLERIIQTLFSDIGSLVNVNKIKNTLVSSGYKTSNPSISNYLTGITDSLIMYPVSQYDIRGRQLLGAQKKYYAVDVGLRRLLLADHQQDFGHVIENIVFLELKRRGYEVYVGNTGKYEVDFVAIDAKQNIKYYQVSLTTLDKKTLERELRSLQAINDQYPKYLITLDQINRTANYNGIQKVNLIDWLLNS</sequence>
<dbReference type="PANTHER" id="PTHR33295:SF20">
    <property type="entry name" value="ATPASE"/>
    <property type="match status" value="1"/>
</dbReference>
<dbReference type="PANTHER" id="PTHR33295">
    <property type="entry name" value="ATPASE"/>
    <property type="match status" value="1"/>
</dbReference>
<evidence type="ECO:0000259" key="2">
    <source>
        <dbReference type="Pfam" id="PF13635"/>
    </source>
</evidence>
<dbReference type="Pfam" id="PF13635">
    <property type="entry name" value="DUF4143"/>
    <property type="match status" value="1"/>
</dbReference>
<comment type="caution">
    <text evidence="3">The sequence shown here is derived from an EMBL/GenBank/DDBJ whole genome shotgun (WGS) entry which is preliminary data.</text>
</comment>
<evidence type="ECO:0000259" key="1">
    <source>
        <dbReference type="Pfam" id="PF13173"/>
    </source>
</evidence>
<evidence type="ECO:0000313" key="4">
    <source>
        <dbReference type="Proteomes" id="UP000051291"/>
    </source>
</evidence>
<reference evidence="3 4" key="1">
    <citation type="journal article" date="2015" name="Genome Announc.">
        <title>Expanding the biotechnology potential of lactobacilli through comparative genomics of 213 strains and associated genera.</title>
        <authorList>
            <person name="Sun Z."/>
            <person name="Harris H.M."/>
            <person name="McCann A."/>
            <person name="Guo C."/>
            <person name="Argimon S."/>
            <person name="Zhang W."/>
            <person name="Yang X."/>
            <person name="Jeffery I.B."/>
            <person name="Cooney J.C."/>
            <person name="Kagawa T.F."/>
            <person name="Liu W."/>
            <person name="Song Y."/>
            <person name="Salvetti E."/>
            <person name="Wrobel A."/>
            <person name="Rasinkangas P."/>
            <person name="Parkhill J."/>
            <person name="Rea M.C."/>
            <person name="O'Sullivan O."/>
            <person name="Ritari J."/>
            <person name="Douillard F.P."/>
            <person name="Paul Ross R."/>
            <person name="Yang R."/>
            <person name="Briner A.E."/>
            <person name="Felis G.E."/>
            <person name="de Vos W.M."/>
            <person name="Barrangou R."/>
            <person name="Klaenhammer T.R."/>
            <person name="Caufield P.W."/>
            <person name="Cui Y."/>
            <person name="Zhang H."/>
            <person name="O'Toole P.W."/>
        </authorList>
    </citation>
    <scope>NUCLEOTIDE SEQUENCE [LARGE SCALE GENOMIC DNA]</scope>
    <source>
        <strain evidence="3 4">DSM 20653</strain>
    </source>
</reference>
<dbReference type="PATRIC" id="fig|1423820.4.peg.1284"/>
<protein>
    <submittedName>
        <fullName evidence="3">ATPase</fullName>
    </submittedName>
</protein>
<dbReference type="Proteomes" id="UP000051291">
    <property type="component" value="Unassembled WGS sequence"/>
</dbReference>
<feature type="domain" description="AAA" evidence="1">
    <location>
        <begin position="38"/>
        <end position="166"/>
    </location>
</feature>
<keyword evidence="4" id="KW-1185">Reference proteome</keyword>
<evidence type="ECO:0000313" key="3">
    <source>
        <dbReference type="EMBL" id="KRM52060.1"/>
    </source>
</evidence>
<dbReference type="SUPFAM" id="SSF52540">
    <property type="entry name" value="P-loop containing nucleoside triphosphate hydrolases"/>
    <property type="match status" value="1"/>
</dbReference>
<organism evidence="3 4">
    <name type="scientific">Ligilactobacillus araffinosus DSM 20653</name>
    <dbReference type="NCBI Taxonomy" id="1423820"/>
    <lineage>
        <taxon>Bacteria</taxon>
        <taxon>Bacillati</taxon>
        <taxon>Bacillota</taxon>
        <taxon>Bacilli</taxon>
        <taxon>Lactobacillales</taxon>
        <taxon>Lactobacillaceae</taxon>
        <taxon>Ligilactobacillus</taxon>
    </lineage>
</organism>